<evidence type="ECO:0000256" key="3">
    <source>
        <dbReference type="ARBA" id="ARBA00023004"/>
    </source>
</evidence>
<dbReference type="EMBL" id="JAGGLJ010000003">
    <property type="protein sequence ID" value="MBP2024843.1"/>
    <property type="molecule type" value="Genomic_DNA"/>
</dbReference>
<protein>
    <submittedName>
        <fullName evidence="6">Biotin synthase</fullName>
        <ecNumber evidence="6">2.8.1.6</ecNumber>
    </submittedName>
</protein>
<dbReference type="Proteomes" id="UP001519306">
    <property type="component" value="Unassembled WGS sequence"/>
</dbReference>
<gene>
    <name evidence="6" type="ORF">J2Z71_000366</name>
</gene>
<dbReference type="InterPro" id="IPR013785">
    <property type="entry name" value="Aldolase_TIM"/>
</dbReference>
<evidence type="ECO:0000313" key="6">
    <source>
        <dbReference type="EMBL" id="MBP2024843.1"/>
    </source>
</evidence>
<dbReference type="InterPro" id="IPR007197">
    <property type="entry name" value="rSAM"/>
</dbReference>
<evidence type="ECO:0000256" key="4">
    <source>
        <dbReference type="ARBA" id="ARBA00023014"/>
    </source>
</evidence>
<keyword evidence="7" id="KW-1185">Reference proteome</keyword>
<dbReference type="EC" id="2.8.1.6" evidence="6"/>
<keyword evidence="3" id="KW-0408">Iron</keyword>
<dbReference type="PANTHER" id="PTHR43726">
    <property type="entry name" value="3-METHYLORNITHINE SYNTHASE"/>
    <property type="match status" value="1"/>
</dbReference>
<dbReference type="PIRSF" id="PIRSF004762">
    <property type="entry name" value="CHP00423"/>
    <property type="match status" value="1"/>
</dbReference>
<dbReference type="InterPro" id="IPR058240">
    <property type="entry name" value="rSAM_sf"/>
</dbReference>
<accession>A0ABS4KAP5</accession>
<dbReference type="CDD" id="cd01335">
    <property type="entry name" value="Radical_SAM"/>
    <property type="match status" value="1"/>
</dbReference>
<proteinExistence type="predicted"/>
<dbReference type="Gene3D" id="3.20.20.70">
    <property type="entry name" value="Aldolase class I"/>
    <property type="match status" value="1"/>
</dbReference>
<evidence type="ECO:0000256" key="2">
    <source>
        <dbReference type="ARBA" id="ARBA00022723"/>
    </source>
</evidence>
<keyword evidence="1" id="KW-0949">S-adenosyl-L-methionine</keyword>
<comment type="caution">
    <text evidence="6">The sequence shown here is derived from an EMBL/GenBank/DDBJ whole genome shotgun (WGS) entry which is preliminary data.</text>
</comment>
<sequence length="346" mass="39917">MIDLVDKLVKYKDLSEEEFLYLLDNQNDFSEKLFKESRKITNKYFKNKIFVRGLLEISNICKNNCYYCGIRRDNKNVKRYRMSKENILKSVQFASDLGFKTFVLQGGEDPYFTDEILVDIIKNIKKISPNSAITLSIGEREYNSYKILKESGADRFLLRHEAASNELYKKLHPEEMSLSNRKKSLKYLKELKYQTGAGFMVGAPYQENKDLVKDLKFLKNLNPEMIGIGPFISQHDTVFSKEKNGSVDLTIYLLSILRIMFPNANLPATTALATLSENGRVRGIEVGANVFMPNISPDFAKENYNLYDNKLYTNMECAENLETLKSNFKKIGYEIVMDKGDFVQVD</sequence>
<evidence type="ECO:0000256" key="1">
    <source>
        <dbReference type="ARBA" id="ARBA00022691"/>
    </source>
</evidence>
<evidence type="ECO:0000259" key="5">
    <source>
        <dbReference type="PROSITE" id="PS51918"/>
    </source>
</evidence>
<dbReference type="InterPro" id="IPR024021">
    <property type="entry name" value="FeFe-hyd_HydE_rSAM"/>
</dbReference>
<dbReference type="GO" id="GO:0004076">
    <property type="term" value="F:biotin synthase activity"/>
    <property type="evidence" value="ECO:0007669"/>
    <property type="project" value="UniProtKB-EC"/>
</dbReference>
<organism evidence="6 7">
    <name type="scientific">Peptoniphilus stercorisuis</name>
    <dbReference type="NCBI Taxonomy" id="1436965"/>
    <lineage>
        <taxon>Bacteria</taxon>
        <taxon>Bacillati</taxon>
        <taxon>Bacillota</taxon>
        <taxon>Tissierellia</taxon>
        <taxon>Tissierellales</taxon>
        <taxon>Peptoniphilaceae</taxon>
        <taxon>Peptoniphilus</taxon>
    </lineage>
</organism>
<dbReference type="NCBIfam" id="TIGR03956">
    <property type="entry name" value="rSAM_HydE"/>
    <property type="match status" value="1"/>
</dbReference>
<dbReference type="SFLD" id="SFLDS00029">
    <property type="entry name" value="Radical_SAM"/>
    <property type="match status" value="1"/>
</dbReference>
<dbReference type="InterPro" id="IPR034422">
    <property type="entry name" value="HydE/PylB-like"/>
</dbReference>
<keyword evidence="2" id="KW-0479">Metal-binding</keyword>
<keyword evidence="6" id="KW-0808">Transferase</keyword>
<evidence type="ECO:0000313" key="7">
    <source>
        <dbReference type="Proteomes" id="UP001519306"/>
    </source>
</evidence>
<feature type="domain" description="Radical SAM core" evidence="5">
    <location>
        <begin position="47"/>
        <end position="269"/>
    </location>
</feature>
<dbReference type="PROSITE" id="PS51918">
    <property type="entry name" value="RADICAL_SAM"/>
    <property type="match status" value="1"/>
</dbReference>
<name>A0ABS4KAP5_9FIRM</name>
<dbReference type="SMART" id="SM00729">
    <property type="entry name" value="Elp3"/>
    <property type="match status" value="1"/>
</dbReference>
<keyword evidence="4" id="KW-0411">Iron-sulfur</keyword>
<dbReference type="SUPFAM" id="SSF102114">
    <property type="entry name" value="Radical SAM enzymes"/>
    <property type="match status" value="1"/>
</dbReference>
<dbReference type="PANTHER" id="PTHR43726:SF1">
    <property type="entry name" value="BIOTIN SYNTHASE"/>
    <property type="match status" value="1"/>
</dbReference>
<dbReference type="InterPro" id="IPR006638">
    <property type="entry name" value="Elp3/MiaA/NifB-like_rSAM"/>
</dbReference>
<reference evidence="6 7" key="1">
    <citation type="submission" date="2021-03" db="EMBL/GenBank/DDBJ databases">
        <title>Genomic Encyclopedia of Type Strains, Phase IV (KMG-IV): sequencing the most valuable type-strain genomes for metagenomic binning, comparative biology and taxonomic classification.</title>
        <authorList>
            <person name="Goeker M."/>
        </authorList>
    </citation>
    <scope>NUCLEOTIDE SEQUENCE [LARGE SCALE GENOMIC DNA]</scope>
    <source>
        <strain evidence="6 7">DSM 27563</strain>
    </source>
</reference>
<dbReference type="RefSeq" id="WP_210060151.1">
    <property type="nucleotide sequence ID" value="NZ_JAGGLJ010000003.1"/>
</dbReference>
<dbReference type="SFLD" id="SFLDG01280">
    <property type="entry name" value="HydE/PylB-like"/>
    <property type="match status" value="1"/>
</dbReference>
<dbReference type="SFLD" id="SFLDG01060">
    <property type="entry name" value="BATS_domain_containing"/>
    <property type="match status" value="1"/>
</dbReference>
<dbReference type="Pfam" id="PF04055">
    <property type="entry name" value="Radical_SAM"/>
    <property type="match status" value="1"/>
</dbReference>